<evidence type="ECO:0000313" key="2">
    <source>
        <dbReference type="EMBL" id="QDB80036.1"/>
    </source>
</evidence>
<keyword evidence="3" id="KW-1185">Reference proteome</keyword>
<evidence type="ECO:0008006" key="4">
    <source>
        <dbReference type="Google" id="ProtNLM"/>
    </source>
</evidence>
<proteinExistence type="predicted"/>
<accession>A0ABX5VQY9</accession>
<keyword evidence="1" id="KW-0812">Transmembrane</keyword>
<sequence>MEHLSGEARDRVRASSLTLVGVLTLVLVAAGIYAEFTGGQPVGVAPSEVLAVSTDGRTATVAVEVGGCERLQGVDVEAGADVVVLIARVVQDEPGTDGACEDVARLTRRTVVLDEPLADRALRTATP</sequence>
<evidence type="ECO:0000313" key="3">
    <source>
        <dbReference type="Proteomes" id="UP000313948"/>
    </source>
</evidence>
<evidence type="ECO:0000256" key="1">
    <source>
        <dbReference type="SAM" id="Phobius"/>
    </source>
</evidence>
<dbReference type="Proteomes" id="UP000313948">
    <property type="component" value="Chromosome"/>
</dbReference>
<dbReference type="EMBL" id="CP040899">
    <property type="protein sequence ID" value="QDB80036.1"/>
    <property type="molecule type" value="Genomic_DNA"/>
</dbReference>
<keyword evidence="1" id="KW-1133">Transmembrane helix</keyword>
<dbReference type="RefSeq" id="WP_139948922.1">
    <property type="nucleotide sequence ID" value="NZ_CP040899.1"/>
</dbReference>
<name>A0ABX5VQY9_9MICO</name>
<keyword evidence="1" id="KW-0472">Membrane</keyword>
<protein>
    <recommendedName>
        <fullName evidence="4">DUF4307 domain-containing protein</fullName>
    </recommendedName>
</protein>
<feature type="transmembrane region" description="Helical" evidence="1">
    <location>
        <begin position="12"/>
        <end position="34"/>
    </location>
</feature>
<gene>
    <name evidence="2" type="ORF">FE251_12075</name>
</gene>
<reference evidence="2 3" key="1">
    <citation type="submission" date="2019-05" db="EMBL/GenBank/DDBJ databases">
        <title>Georgenia *** sp. nov., and Georgenia *** sp. nov., isolated from the intestinal contents of plateau pika (Ochotona curzoniae) in the Qinghai-Tibet plateau of China.</title>
        <authorList>
            <person name="Tian Z."/>
        </authorList>
    </citation>
    <scope>NUCLEOTIDE SEQUENCE [LARGE SCALE GENOMIC DNA]</scope>
    <source>
        <strain evidence="2 3">Z294</strain>
    </source>
</reference>
<organism evidence="2 3">
    <name type="scientific">Georgenia wutianyii</name>
    <dbReference type="NCBI Taxonomy" id="2585135"/>
    <lineage>
        <taxon>Bacteria</taxon>
        <taxon>Bacillati</taxon>
        <taxon>Actinomycetota</taxon>
        <taxon>Actinomycetes</taxon>
        <taxon>Micrococcales</taxon>
        <taxon>Bogoriellaceae</taxon>
        <taxon>Georgenia</taxon>
    </lineage>
</organism>